<name>A0A5J5EEF4_9PEZI</name>
<keyword evidence="3" id="KW-1185">Reference proteome</keyword>
<dbReference type="AlphaFoldDB" id="A0A5J5EEF4"/>
<dbReference type="Proteomes" id="UP000326924">
    <property type="component" value="Unassembled WGS sequence"/>
</dbReference>
<evidence type="ECO:0000313" key="2">
    <source>
        <dbReference type="EMBL" id="KAA8893349.1"/>
    </source>
</evidence>
<accession>A0A5J5EEF4</accession>
<comment type="caution">
    <text evidence="2">The sequence shown here is derived from an EMBL/GenBank/DDBJ whole genome shotgun (WGS) entry which is preliminary data.</text>
</comment>
<dbReference type="EMBL" id="VXIS01000459">
    <property type="protein sequence ID" value="KAA8893349.1"/>
    <property type="molecule type" value="Genomic_DNA"/>
</dbReference>
<gene>
    <name evidence="2" type="ORF">FN846DRAFT_896059</name>
</gene>
<protein>
    <submittedName>
        <fullName evidence="2">Uncharacterized protein</fullName>
    </submittedName>
</protein>
<dbReference type="InParanoid" id="A0A5J5EEF4"/>
<proteinExistence type="predicted"/>
<evidence type="ECO:0000256" key="1">
    <source>
        <dbReference type="SAM" id="MobiDB-lite"/>
    </source>
</evidence>
<reference evidence="2 3" key="1">
    <citation type="submission" date="2019-09" db="EMBL/GenBank/DDBJ databases">
        <title>Draft genome of the ectomycorrhizal ascomycete Sphaerosporella brunnea.</title>
        <authorList>
            <consortium name="DOE Joint Genome Institute"/>
            <person name="Benucci G.M."/>
            <person name="Marozzi G."/>
            <person name="Antonielli L."/>
            <person name="Sanchez S."/>
            <person name="Marco P."/>
            <person name="Wang X."/>
            <person name="Falini L.B."/>
            <person name="Barry K."/>
            <person name="Haridas S."/>
            <person name="Lipzen A."/>
            <person name="Labutti K."/>
            <person name="Grigoriev I.V."/>
            <person name="Murat C."/>
            <person name="Martin F."/>
            <person name="Albertini E."/>
            <person name="Donnini D."/>
            <person name="Bonito G."/>
        </authorList>
    </citation>
    <scope>NUCLEOTIDE SEQUENCE [LARGE SCALE GENOMIC DNA]</scope>
    <source>
        <strain evidence="2 3">Sb_GMNB300</strain>
    </source>
</reference>
<feature type="region of interest" description="Disordered" evidence="1">
    <location>
        <begin position="85"/>
        <end position="109"/>
    </location>
</feature>
<organism evidence="2 3">
    <name type="scientific">Sphaerosporella brunnea</name>
    <dbReference type="NCBI Taxonomy" id="1250544"/>
    <lineage>
        <taxon>Eukaryota</taxon>
        <taxon>Fungi</taxon>
        <taxon>Dikarya</taxon>
        <taxon>Ascomycota</taxon>
        <taxon>Pezizomycotina</taxon>
        <taxon>Pezizomycetes</taxon>
        <taxon>Pezizales</taxon>
        <taxon>Pyronemataceae</taxon>
        <taxon>Sphaerosporella</taxon>
    </lineage>
</organism>
<evidence type="ECO:0000313" key="3">
    <source>
        <dbReference type="Proteomes" id="UP000326924"/>
    </source>
</evidence>
<sequence>MIGVGLLFVTNTAIISTDRISSHPLALLKTSAQDETVTKVLQLIQTFDTGSKRKDTASSTTTLWPCAASTKRSDPYEVNPVVHTAQQMQKHRQQIEPPTSIRLHDDIPNNSSLDSDDEDFCAFDSDTTTDDDAPFDCTDALAMHQFGTQSVVSMSSCGNLSSVQSPVHVEESMNCPDNLSGYDDSFNSAGKSTAVPKVCRLLLWIINTSGCIQECFLRYFDEAGFNSKRYSLDQLDMPTPCCDWHTPFD</sequence>